<dbReference type="EMBL" id="JAUKUA010000007">
    <property type="protein sequence ID" value="KAK0705584.1"/>
    <property type="molecule type" value="Genomic_DNA"/>
</dbReference>
<dbReference type="PANTHER" id="PTHR28092">
    <property type="entry name" value="FACTOR-INDUCED GENE 1 PROTEIN"/>
    <property type="match status" value="1"/>
</dbReference>
<sequence>MAASVVTVEADGPSPNDVEVISVPPSPPRSRLARMRSKLRLRGRFTASDLTTFKWTHILFLLNTTAIILWSVLLAGCRTPSLHNLALLTLSYNPAPSPSPSPLQPNPSLSGALLALATPSNATRLRAIAVGFTATCAHLPPDAWTCGADLSATTVTLPADSDPLNLLWIAEQYRTGIAWYGLTIIAIALTGIATTLLTLGILWTPDADNRSGSDEGGSRASSGSERRFPTKRPWAEVFARPIFVLMGLAFLVSFISAIWQHMASAATLTLVTALTYDTVEGGVGGAAMALAWVGALLALVSVLGTLLSILSRQMIDEIDTRSND</sequence>
<dbReference type="PANTHER" id="PTHR28092:SF1">
    <property type="entry name" value="FACTOR-INDUCED GENE 1 PROTEIN"/>
    <property type="match status" value="1"/>
</dbReference>
<feature type="transmembrane region" description="Helical" evidence="2">
    <location>
        <begin position="237"/>
        <end position="259"/>
    </location>
</feature>
<proteinExistence type="predicted"/>
<keyword evidence="2" id="KW-0472">Membrane</keyword>
<gene>
    <name evidence="3" type="ORF">B0H67DRAFT_687721</name>
</gene>
<accession>A0AA39ZXR3</accession>
<feature type="region of interest" description="Disordered" evidence="1">
    <location>
        <begin position="1"/>
        <end position="29"/>
    </location>
</feature>
<feature type="transmembrane region" description="Helical" evidence="2">
    <location>
        <begin position="177"/>
        <end position="203"/>
    </location>
</feature>
<evidence type="ECO:0000256" key="1">
    <source>
        <dbReference type="SAM" id="MobiDB-lite"/>
    </source>
</evidence>
<dbReference type="InterPro" id="IPR033481">
    <property type="entry name" value="Dni1/Fig1"/>
</dbReference>
<feature type="transmembrane region" description="Helical" evidence="2">
    <location>
        <begin position="289"/>
        <end position="310"/>
    </location>
</feature>
<keyword evidence="2" id="KW-1133">Transmembrane helix</keyword>
<dbReference type="GO" id="GO:0000747">
    <property type="term" value="P:conjugation with cellular fusion"/>
    <property type="evidence" value="ECO:0007669"/>
    <property type="project" value="TreeGrafter"/>
</dbReference>
<feature type="transmembrane region" description="Helical" evidence="2">
    <location>
        <begin position="58"/>
        <end position="76"/>
    </location>
</feature>
<comment type="caution">
    <text evidence="3">The sequence shown here is derived from an EMBL/GenBank/DDBJ whole genome shotgun (WGS) entry which is preliminary data.</text>
</comment>
<name>A0AA39ZXR3_9PEZI</name>
<organism evidence="3 4">
    <name type="scientific">Lasiosphaeris hirsuta</name>
    <dbReference type="NCBI Taxonomy" id="260670"/>
    <lineage>
        <taxon>Eukaryota</taxon>
        <taxon>Fungi</taxon>
        <taxon>Dikarya</taxon>
        <taxon>Ascomycota</taxon>
        <taxon>Pezizomycotina</taxon>
        <taxon>Sordariomycetes</taxon>
        <taxon>Sordariomycetidae</taxon>
        <taxon>Sordariales</taxon>
        <taxon>Lasiosphaeriaceae</taxon>
        <taxon>Lasiosphaeris</taxon>
    </lineage>
</organism>
<dbReference type="Pfam" id="PF12351">
    <property type="entry name" value="Fig1"/>
    <property type="match status" value="1"/>
</dbReference>
<protein>
    <submittedName>
        <fullName evidence="3">Ca2+ regulator and membrane fusion protein Fig1-domain-containing protein</fullName>
    </submittedName>
</protein>
<keyword evidence="2" id="KW-0812">Transmembrane</keyword>
<dbReference type="GO" id="GO:0016020">
    <property type="term" value="C:membrane"/>
    <property type="evidence" value="ECO:0007669"/>
    <property type="project" value="InterPro"/>
</dbReference>
<dbReference type="AlphaFoldDB" id="A0AA39ZXR3"/>
<evidence type="ECO:0000256" key="2">
    <source>
        <dbReference type="SAM" id="Phobius"/>
    </source>
</evidence>
<keyword evidence="4" id="KW-1185">Reference proteome</keyword>
<evidence type="ECO:0000313" key="4">
    <source>
        <dbReference type="Proteomes" id="UP001172102"/>
    </source>
</evidence>
<dbReference type="GO" id="GO:0043332">
    <property type="term" value="C:mating projection tip"/>
    <property type="evidence" value="ECO:0007669"/>
    <property type="project" value="TreeGrafter"/>
</dbReference>
<evidence type="ECO:0000313" key="3">
    <source>
        <dbReference type="EMBL" id="KAK0705584.1"/>
    </source>
</evidence>
<dbReference type="Proteomes" id="UP001172102">
    <property type="component" value="Unassembled WGS sequence"/>
</dbReference>
<reference evidence="3" key="1">
    <citation type="submission" date="2023-06" db="EMBL/GenBank/DDBJ databases">
        <title>Genome-scale phylogeny and comparative genomics of the fungal order Sordariales.</title>
        <authorList>
            <consortium name="Lawrence Berkeley National Laboratory"/>
            <person name="Hensen N."/>
            <person name="Bonometti L."/>
            <person name="Westerberg I."/>
            <person name="Brannstrom I.O."/>
            <person name="Guillou S."/>
            <person name="Cros-Aarteil S."/>
            <person name="Calhoun S."/>
            <person name="Haridas S."/>
            <person name="Kuo A."/>
            <person name="Mondo S."/>
            <person name="Pangilinan J."/>
            <person name="Riley R."/>
            <person name="Labutti K."/>
            <person name="Andreopoulos B."/>
            <person name="Lipzen A."/>
            <person name="Chen C."/>
            <person name="Yanf M."/>
            <person name="Daum C."/>
            <person name="Ng V."/>
            <person name="Clum A."/>
            <person name="Steindorff A."/>
            <person name="Ohm R."/>
            <person name="Martin F."/>
            <person name="Silar P."/>
            <person name="Natvig D."/>
            <person name="Lalanne C."/>
            <person name="Gautier V."/>
            <person name="Ament-Velasquez S.L."/>
            <person name="Kruys A."/>
            <person name="Hutchinson M.I."/>
            <person name="Powell A.J."/>
            <person name="Barry K."/>
            <person name="Miller A.N."/>
            <person name="Grigoriev I.V."/>
            <person name="Debuchy R."/>
            <person name="Gladieux P."/>
            <person name="Thoren M.H."/>
            <person name="Johannesson H."/>
        </authorList>
    </citation>
    <scope>NUCLEOTIDE SEQUENCE</scope>
    <source>
        <strain evidence="3">SMH4607-1</strain>
    </source>
</reference>